<comment type="caution">
    <text evidence="1">The sequence shown here is derived from an EMBL/GenBank/DDBJ whole genome shotgun (WGS) entry which is preliminary data.</text>
</comment>
<keyword evidence="2" id="KW-1185">Reference proteome</keyword>
<dbReference type="EMBL" id="JAIWYP010000001">
    <property type="protein sequence ID" value="KAH3885249.1"/>
    <property type="molecule type" value="Genomic_DNA"/>
</dbReference>
<evidence type="ECO:0000313" key="2">
    <source>
        <dbReference type="Proteomes" id="UP000828390"/>
    </source>
</evidence>
<dbReference type="PANTHER" id="PTHR47018">
    <property type="entry name" value="CXC DOMAIN-CONTAINING PROTEIN-RELATED"/>
    <property type="match status" value="1"/>
</dbReference>
<protein>
    <submittedName>
        <fullName evidence="1">Uncharacterized protein</fullName>
    </submittedName>
</protein>
<evidence type="ECO:0000313" key="1">
    <source>
        <dbReference type="EMBL" id="KAH3885249.1"/>
    </source>
</evidence>
<dbReference type="PANTHER" id="PTHR47018:SF1">
    <property type="entry name" value="TESMIN_TSO1-LIKE CXC DOMAIN-CONTAINING PROTEIN"/>
    <property type="match status" value="1"/>
</dbReference>
<dbReference type="Proteomes" id="UP000828390">
    <property type="component" value="Unassembled WGS sequence"/>
</dbReference>
<proteinExistence type="predicted"/>
<gene>
    <name evidence="1" type="ORF">DPMN_009242</name>
</gene>
<organism evidence="1 2">
    <name type="scientific">Dreissena polymorpha</name>
    <name type="common">Zebra mussel</name>
    <name type="synonym">Mytilus polymorpha</name>
    <dbReference type="NCBI Taxonomy" id="45954"/>
    <lineage>
        <taxon>Eukaryota</taxon>
        <taxon>Metazoa</taxon>
        <taxon>Spiralia</taxon>
        <taxon>Lophotrochozoa</taxon>
        <taxon>Mollusca</taxon>
        <taxon>Bivalvia</taxon>
        <taxon>Autobranchia</taxon>
        <taxon>Heteroconchia</taxon>
        <taxon>Euheterodonta</taxon>
        <taxon>Imparidentia</taxon>
        <taxon>Neoheterodontei</taxon>
        <taxon>Myida</taxon>
        <taxon>Dreissenoidea</taxon>
        <taxon>Dreissenidae</taxon>
        <taxon>Dreissena</taxon>
    </lineage>
</organism>
<accession>A0A9D4N0U2</accession>
<name>A0A9D4N0U2_DREPO</name>
<sequence>MKQLPDTAPEIHESFLKEKFVVKRTPGKFKAVAADLCLEQTINRSPKSSGGIIGSTRKKNYVTEW</sequence>
<dbReference type="AlphaFoldDB" id="A0A9D4N0U2"/>
<reference evidence="1" key="1">
    <citation type="journal article" date="2019" name="bioRxiv">
        <title>The Genome of the Zebra Mussel, Dreissena polymorpha: A Resource for Invasive Species Research.</title>
        <authorList>
            <person name="McCartney M.A."/>
            <person name="Auch B."/>
            <person name="Kono T."/>
            <person name="Mallez S."/>
            <person name="Zhang Y."/>
            <person name="Obille A."/>
            <person name="Becker A."/>
            <person name="Abrahante J.E."/>
            <person name="Garbe J."/>
            <person name="Badalamenti J.P."/>
            <person name="Herman A."/>
            <person name="Mangelson H."/>
            <person name="Liachko I."/>
            <person name="Sullivan S."/>
            <person name="Sone E.D."/>
            <person name="Koren S."/>
            <person name="Silverstein K.A.T."/>
            <person name="Beckman K.B."/>
            <person name="Gohl D.M."/>
        </authorList>
    </citation>
    <scope>NUCLEOTIDE SEQUENCE</scope>
    <source>
        <strain evidence="1">Duluth1</strain>
        <tissue evidence="1">Whole animal</tissue>
    </source>
</reference>
<reference evidence="1" key="2">
    <citation type="submission" date="2020-11" db="EMBL/GenBank/DDBJ databases">
        <authorList>
            <person name="McCartney M.A."/>
            <person name="Auch B."/>
            <person name="Kono T."/>
            <person name="Mallez S."/>
            <person name="Becker A."/>
            <person name="Gohl D.M."/>
            <person name="Silverstein K.A.T."/>
            <person name="Koren S."/>
            <person name="Bechman K.B."/>
            <person name="Herman A."/>
            <person name="Abrahante J.E."/>
            <person name="Garbe J."/>
        </authorList>
    </citation>
    <scope>NUCLEOTIDE SEQUENCE</scope>
    <source>
        <strain evidence="1">Duluth1</strain>
        <tissue evidence="1">Whole animal</tissue>
    </source>
</reference>